<keyword evidence="4" id="KW-0548">Nucleotidyltransferase</keyword>
<dbReference type="PANTHER" id="PTHR32057">
    <property type="entry name" value="PROTEIN ADENYLYLTRANSFERASE SELO, MITOCHONDRIAL"/>
    <property type="match status" value="1"/>
</dbReference>
<comment type="similarity">
    <text evidence="2">Belongs to the SELO family.</text>
</comment>
<dbReference type="GO" id="GO:0046872">
    <property type="term" value="F:metal ion binding"/>
    <property type="evidence" value="ECO:0007669"/>
    <property type="project" value="UniProtKB-KW"/>
</dbReference>
<keyword evidence="7" id="KW-0067">ATP-binding</keyword>
<dbReference type="GO" id="GO:0005524">
    <property type="term" value="F:ATP binding"/>
    <property type="evidence" value="ECO:0007669"/>
    <property type="project" value="UniProtKB-KW"/>
</dbReference>
<comment type="cofactor">
    <cofactor evidence="1">
        <name>Mg(2+)</name>
        <dbReference type="ChEBI" id="CHEBI:18420"/>
    </cofactor>
</comment>
<dbReference type="GO" id="GO:0070733">
    <property type="term" value="F:AMPylase activity"/>
    <property type="evidence" value="ECO:0007669"/>
    <property type="project" value="TreeGrafter"/>
</dbReference>
<evidence type="ECO:0000256" key="6">
    <source>
        <dbReference type="ARBA" id="ARBA00022741"/>
    </source>
</evidence>
<proteinExistence type="inferred from homology"/>
<gene>
    <name evidence="11" type="ORF">TSPGSL018_16601</name>
</gene>
<dbReference type="EMBL" id="GBEZ01007605">
    <property type="protein sequence ID" value="JAC77869.1"/>
    <property type="molecule type" value="Transcribed_RNA"/>
</dbReference>
<dbReference type="AlphaFoldDB" id="A0A061S4C4"/>
<feature type="chain" id="PRO_5001606117" description="Selenoprotein O" evidence="10">
    <location>
        <begin position="18"/>
        <end position="718"/>
    </location>
</feature>
<evidence type="ECO:0000256" key="7">
    <source>
        <dbReference type="ARBA" id="ARBA00022840"/>
    </source>
</evidence>
<accession>A0A061S4C4</accession>
<reference evidence="11" key="1">
    <citation type="submission" date="2014-05" db="EMBL/GenBank/DDBJ databases">
        <title>The transcriptome of the halophilic microalga Tetraselmis sp. GSL018 isolated from the Great Salt Lake, Utah.</title>
        <authorList>
            <person name="Jinkerson R.E."/>
            <person name="D'Adamo S."/>
            <person name="Posewitz M.C."/>
        </authorList>
    </citation>
    <scope>NUCLEOTIDE SEQUENCE</scope>
    <source>
        <strain evidence="11">GSL018</strain>
    </source>
</reference>
<organism evidence="11">
    <name type="scientific">Tetraselmis sp. GSL018</name>
    <dbReference type="NCBI Taxonomy" id="582737"/>
    <lineage>
        <taxon>Eukaryota</taxon>
        <taxon>Viridiplantae</taxon>
        <taxon>Chlorophyta</taxon>
        <taxon>core chlorophytes</taxon>
        <taxon>Chlorodendrophyceae</taxon>
        <taxon>Chlorodendrales</taxon>
        <taxon>Chlorodendraceae</taxon>
        <taxon>Tetraselmis</taxon>
    </lineage>
</organism>
<keyword evidence="5" id="KW-0479">Metal-binding</keyword>
<keyword evidence="3" id="KW-0808">Transferase</keyword>
<name>A0A061S4C4_9CHLO</name>
<evidence type="ECO:0000256" key="5">
    <source>
        <dbReference type="ARBA" id="ARBA00022723"/>
    </source>
</evidence>
<feature type="non-terminal residue" evidence="11">
    <location>
        <position position="1"/>
    </location>
</feature>
<evidence type="ECO:0000256" key="9">
    <source>
        <dbReference type="ARBA" id="ARBA00031547"/>
    </source>
</evidence>
<evidence type="ECO:0000256" key="4">
    <source>
        <dbReference type="ARBA" id="ARBA00022695"/>
    </source>
</evidence>
<keyword evidence="6" id="KW-0547">Nucleotide-binding</keyword>
<dbReference type="Pfam" id="PF02696">
    <property type="entry name" value="SelO"/>
    <property type="match status" value="2"/>
</dbReference>
<keyword evidence="8" id="KW-0460">Magnesium</keyword>
<evidence type="ECO:0000256" key="1">
    <source>
        <dbReference type="ARBA" id="ARBA00001946"/>
    </source>
</evidence>
<evidence type="ECO:0000256" key="3">
    <source>
        <dbReference type="ARBA" id="ARBA00022679"/>
    </source>
</evidence>
<evidence type="ECO:0000256" key="8">
    <source>
        <dbReference type="ARBA" id="ARBA00022842"/>
    </source>
</evidence>
<dbReference type="HAMAP" id="MF_00692">
    <property type="entry name" value="SelO"/>
    <property type="match status" value="1"/>
</dbReference>
<sequence>QAETILVLVFIVISVLTTHTNLFTVEGEPLHRCAMSLPSGQALRHCPLLPAAALRNFSSTTLKARVRSQHSAAAARYSAAFSSNRQVSVINNTCRPLLKRATQALQSSRGLHRVPQPISAMVSSASQPAAPAGDLSLLGERADHSWMDQLNEDPEAAQHAPNRAMRQVRSGHYVPVKPMPLSKPRLVIHSPAVAADLGISEDEVKTDRFTAFFSGDIDRVDGMRSWATPYALSIMGDPQYHNCPFGNGNGYGDGRAISVGEVVVDGKRLEMQLKGGGQTPFCRRADGRAVLRSSIREFLASEAMYRLGVETTRALSLVVSGEDTVDRPWYSPVTEDDPRLKDIPVERRRAMLRQPRDPDMLVEEPCAITTRVAPSFLRVGHIDLFARRVANGGGDLAREELEKIFNHALFREYPHLWKDDSPLDKKAWAMLDEFGDRLTAVVCGWLRVGFCQGNFNSDNCLVGGRTMDYGPFGWMDDYNPFFAKWTGSGRHFAFMNQPGAALANFHTLAQSLAPILGDGEKGNEAAEEAVQLMAGKIQRAAMDVWRVKLGFPATPSGSVAAARVWEKLEPLMLNAKADYTVFFRQLAAAVELPAEATDEELLAPFAEAFYSPLESSARDELLALLRQWRVALVEEVGGTDNAMKGVAAELRRVNPKYVPREWMLVEAYEAAKAGDESLVHELFALFERPYDEQPEMEAKYFRRAPDSALMAGGTAFMS</sequence>
<protein>
    <recommendedName>
        <fullName evidence="9">Selenoprotein O</fullName>
    </recommendedName>
</protein>
<dbReference type="InterPro" id="IPR003846">
    <property type="entry name" value="SelO"/>
</dbReference>
<evidence type="ECO:0000313" key="11">
    <source>
        <dbReference type="EMBL" id="JAC77869.1"/>
    </source>
</evidence>
<feature type="signal peptide" evidence="10">
    <location>
        <begin position="1"/>
        <end position="17"/>
    </location>
</feature>
<dbReference type="GO" id="GO:0005739">
    <property type="term" value="C:mitochondrion"/>
    <property type="evidence" value="ECO:0007669"/>
    <property type="project" value="TreeGrafter"/>
</dbReference>
<keyword evidence="10" id="KW-0732">Signal</keyword>
<evidence type="ECO:0000256" key="10">
    <source>
        <dbReference type="SAM" id="SignalP"/>
    </source>
</evidence>
<evidence type="ECO:0000256" key="2">
    <source>
        <dbReference type="ARBA" id="ARBA00009747"/>
    </source>
</evidence>
<dbReference type="PANTHER" id="PTHR32057:SF14">
    <property type="entry name" value="PROTEIN ADENYLYLTRANSFERASE SELO, MITOCHONDRIAL"/>
    <property type="match status" value="1"/>
</dbReference>